<sequence>MQLSLGAILIGTFLNVWLYGILVTQVTLYYSVYKNDATWVKLLVAWMMLLDTLNTIFDMGFVYRYTITLFGNFPAQLHSHWLFHLAPLMTVTIAATAQGFFVWRINRLTGCKWLSWGVGLVLVVQFAAGAATTVAAFRVVDFTRFGELKLQISLWLVSSAVADTAITVILSWYLHAHRTGFSKTDGIITRIIRITVQTGLFTTVWALVDLIMYLAVPNSLHLLFNLPLPKLYSNSLLSTLNARGGWGNDSMGGGGSSTGGISIPVSIKTPRSHEHQLAVPQNLRGSKGVDYELNSFETKGSSKSRAQESTDIERGRYSVYESKHDVDRSLSSDVQIKLPVELYAPDGGDWPLRSSSSSGVQQR</sequence>
<organism evidence="4 5">
    <name type="scientific">Rhizoctonia solani</name>
    <dbReference type="NCBI Taxonomy" id="456999"/>
    <lineage>
        <taxon>Eukaryota</taxon>
        <taxon>Fungi</taxon>
        <taxon>Dikarya</taxon>
        <taxon>Basidiomycota</taxon>
        <taxon>Agaricomycotina</taxon>
        <taxon>Agaricomycetes</taxon>
        <taxon>Cantharellales</taxon>
        <taxon>Ceratobasidiaceae</taxon>
        <taxon>Rhizoctonia</taxon>
    </lineage>
</organism>
<gene>
    <name evidence="4" type="ORF">RDB_LOCUS135933</name>
</gene>
<reference evidence="4" key="1">
    <citation type="submission" date="2021-01" db="EMBL/GenBank/DDBJ databases">
        <authorList>
            <person name="Kaushik A."/>
        </authorList>
    </citation>
    <scope>NUCLEOTIDE SEQUENCE</scope>
    <source>
        <strain evidence="4">Type strain: AG8-Rh-89/</strain>
    </source>
</reference>
<feature type="transmembrane region" description="Helical" evidence="2">
    <location>
        <begin position="152"/>
        <end position="174"/>
    </location>
</feature>
<dbReference type="AlphaFoldDB" id="A0A8H3DM16"/>
<feature type="transmembrane region" description="Helical" evidence="2">
    <location>
        <begin position="113"/>
        <end position="140"/>
    </location>
</feature>
<keyword evidence="2" id="KW-1133">Transmembrane helix</keyword>
<dbReference type="EMBL" id="CAJMWZ010007184">
    <property type="protein sequence ID" value="CAE6533837.1"/>
    <property type="molecule type" value="Genomic_DNA"/>
</dbReference>
<feature type="transmembrane region" description="Helical" evidence="2">
    <location>
        <begin position="42"/>
        <end position="61"/>
    </location>
</feature>
<evidence type="ECO:0000313" key="5">
    <source>
        <dbReference type="Proteomes" id="UP000663850"/>
    </source>
</evidence>
<dbReference type="PANTHER" id="PTHR40465">
    <property type="entry name" value="CHROMOSOME 1, WHOLE GENOME SHOTGUN SEQUENCE"/>
    <property type="match status" value="1"/>
</dbReference>
<keyword evidence="2" id="KW-0812">Transmembrane</keyword>
<comment type="caution">
    <text evidence="4">The sequence shown here is derived from an EMBL/GenBank/DDBJ whole genome shotgun (WGS) entry which is preliminary data.</text>
</comment>
<dbReference type="Proteomes" id="UP000663850">
    <property type="component" value="Unassembled WGS sequence"/>
</dbReference>
<dbReference type="PANTHER" id="PTHR40465:SF1">
    <property type="entry name" value="DUF6534 DOMAIN-CONTAINING PROTEIN"/>
    <property type="match status" value="1"/>
</dbReference>
<feature type="compositionally biased region" description="Polar residues" evidence="1">
    <location>
        <begin position="353"/>
        <end position="363"/>
    </location>
</feature>
<feature type="region of interest" description="Disordered" evidence="1">
    <location>
        <begin position="344"/>
        <end position="363"/>
    </location>
</feature>
<name>A0A8H3DM16_9AGAM</name>
<feature type="domain" description="DUF6534" evidence="3">
    <location>
        <begin position="159"/>
        <end position="243"/>
    </location>
</feature>
<feature type="transmembrane region" description="Helical" evidence="2">
    <location>
        <begin position="194"/>
        <end position="216"/>
    </location>
</feature>
<evidence type="ECO:0000256" key="2">
    <source>
        <dbReference type="SAM" id="Phobius"/>
    </source>
</evidence>
<dbReference type="Pfam" id="PF20152">
    <property type="entry name" value="DUF6534"/>
    <property type="match status" value="1"/>
</dbReference>
<evidence type="ECO:0000259" key="3">
    <source>
        <dbReference type="Pfam" id="PF20152"/>
    </source>
</evidence>
<keyword evidence="2" id="KW-0472">Membrane</keyword>
<accession>A0A8H3DM16</accession>
<feature type="transmembrane region" description="Helical" evidence="2">
    <location>
        <begin position="81"/>
        <end position="101"/>
    </location>
</feature>
<protein>
    <recommendedName>
        <fullName evidence="3">DUF6534 domain-containing protein</fullName>
    </recommendedName>
</protein>
<feature type="transmembrane region" description="Helical" evidence="2">
    <location>
        <begin position="6"/>
        <end position="30"/>
    </location>
</feature>
<proteinExistence type="predicted"/>
<evidence type="ECO:0000256" key="1">
    <source>
        <dbReference type="SAM" id="MobiDB-lite"/>
    </source>
</evidence>
<evidence type="ECO:0000313" key="4">
    <source>
        <dbReference type="EMBL" id="CAE6533837.1"/>
    </source>
</evidence>
<dbReference type="InterPro" id="IPR045339">
    <property type="entry name" value="DUF6534"/>
</dbReference>